<evidence type="ECO:0000256" key="1">
    <source>
        <dbReference type="SAM" id="Coils"/>
    </source>
</evidence>
<accession>A0ABY7DZE6</accession>
<evidence type="ECO:0000313" key="4">
    <source>
        <dbReference type="EMBL" id="WAR02309.1"/>
    </source>
</evidence>
<gene>
    <name evidence="4" type="ORF">MAR_008867</name>
</gene>
<evidence type="ECO:0000256" key="3">
    <source>
        <dbReference type="SAM" id="SignalP"/>
    </source>
</evidence>
<feature type="chain" id="PRO_5046329925" evidence="3">
    <location>
        <begin position="24"/>
        <end position="617"/>
    </location>
</feature>
<organism evidence="4 5">
    <name type="scientific">Mya arenaria</name>
    <name type="common">Soft-shell clam</name>
    <dbReference type="NCBI Taxonomy" id="6604"/>
    <lineage>
        <taxon>Eukaryota</taxon>
        <taxon>Metazoa</taxon>
        <taxon>Spiralia</taxon>
        <taxon>Lophotrochozoa</taxon>
        <taxon>Mollusca</taxon>
        <taxon>Bivalvia</taxon>
        <taxon>Autobranchia</taxon>
        <taxon>Heteroconchia</taxon>
        <taxon>Euheterodonta</taxon>
        <taxon>Imparidentia</taxon>
        <taxon>Neoheterodontei</taxon>
        <taxon>Myida</taxon>
        <taxon>Myoidea</taxon>
        <taxon>Myidae</taxon>
        <taxon>Mya</taxon>
    </lineage>
</organism>
<feature type="compositionally biased region" description="Polar residues" evidence="2">
    <location>
        <begin position="541"/>
        <end position="574"/>
    </location>
</feature>
<keyword evidence="1" id="KW-0175">Coiled coil</keyword>
<dbReference type="Proteomes" id="UP001164746">
    <property type="component" value="Chromosome 4"/>
</dbReference>
<keyword evidence="5" id="KW-1185">Reference proteome</keyword>
<proteinExistence type="predicted"/>
<dbReference type="SUPFAM" id="SSF141571">
    <property type="entry name" value="Pentapeptide repeat-like"/>
    <property type="match status" value="1"/>
</dbReference>
<feature type="compositionally biased region" description="Low complexity" evidence="2">
    <location>
        <begin position="584"/>
        <end position="593"/>
    </location>
</feature>
<feature type="compositionally biased region" description="Polar residues" evidence="2">
    <location>
        <begin position="594"/>
        <end position="603"/>
    </location>
</feature>
<evidence type="ECO:0000313" key="5">
    <source>
        <dbReference type="Proteomes" id="UP001164746"/>
    </source>
</evidence>
<reference evidence="4" key="1">
    <citation type="submission" date="2022-11" db="EMBL/GenBank/DDBJ databases">
        <title>Centuries of genome instability and evolution in soft-shell clam transmissible cancer (bioRxiv).</title>
        <authorList>
            <person name="Hart S.F.M."/>
            <person name="Yonemitsu M.A."/>
            <person name="Giersch R.M."/>
            <person name="Beal B.F."/>
            <person name="Arriagada G."/>
            <person name="Davis B.W."/>
            <person name="Ostrander E.A."/>
            <person name="Goff S.P."/>
            <person name="Metzger M.J."/>
        </authorList>
    </citation>
    <scope>NUCLEOTIDE SEQUENCE</scope>
    <source>
        <strain evidence="4">MELC-2E11</strain>
        <tissue evidence="4">Siphon/mantle</tissue>
    </source>
</reference>
<feature type="region of interest" description="Disordered" evidence="2">
    <location>
        <begin position="40"/>
        <end position="95"/>
    </location>
</feature>
<feature type="compositionally biased region" description="Polar residues" evidence="2">
    <location>
        <begin position="67"/>
        <end position="82"/>
    </location>
</feature>
<sequence>MDIHSLRALTFCLIVLRQSRVSGQGDSWWQSWSWGDQGPPYTAKAASGPQVQVGTSSGGSQQTTVSPANTWSTSWKWSSDGSGAQGPAISTRGAPSITGMTASAVEVPVSFRVSETPADKNVNGLITNGSGDGSGLVTPSTVGSLSAWQKRLLETRNRNMARLKRLRANAPSITTTAPSVKAGSSWRERMRQLQRLRASQRELTSTAAPITTESIALIRQRLLEERRRQQMIHEQRLQEQKLLEQKMEEQRLKEQRLEEQKLQEQILKEQKLEEQRLKEQRLEEQRLEEQRLQEKRLLEQKLEEQRLKEKRLQEQILEEQRLQEQKLLEQTLKEEKLLKQRLEEERVNEMRLQEQRLQEERLKKKALQEQRLKEQKLLEQRLEQQRLNEQRLLKQKMDEQRLQELRLQEQRLHELRQQEKNMLEKRLQELKMQEQAASLGQRQTGGDITSLGQVHPGVNLGSSIFGPGDGIQIRPSDTLPSPVDMGRESSIGATSGEPLGAFNPGEALQPLQPSPGEPLGVPITSFKEVDLNSFFNSGSTLGPIDSSSSSVGKAQTGEKGQNVNQPSAGIQTLNGGVMPKVETSKSSSNFKSSVQTKTTQNQLFGMISGLSRKLKRP</sequence>
<protein>
    <submittedName>
        <fullName evidence="4">YPF17-like protein</fullName>
    </submittedName>
</protein>
<name>A0ABY7DZE6_MYAAR</name>
<feature type="signal peptide" evidence="3">
    <location>
        <begin position="1"/>
        <end position="23"/>
    </location>
</feature>
<keyword evidence="3" id="KW-0732">Signal</keyword>
<feature type="coiled-coil region" evidence="1">
    <location>
        <begin position="240"/>
        <end position="433"/>
    </location>
</feature>
<evidence type="ECO:0000256" key="2">
    <source>
        <dbReference type="SAM" id="MobiDB-lite"/>
    </source>
</evidence>
<feature type="compositionally biased region" description="Low complexity" evidence="2">
    <location>
        <begin position="50"/>
        <end position="66"/>
    </location>
</feature>
<feature type="region of interest" description="Disordered" evidence="2">
    <location>
        <begin position="541"/>
        <end position="617"/>
    </location>
</feature>
<dbReference type="EMBL" id="CP111015">
    <property type="protein sequence ID" value="WAR02309.1"/>
    <property type="molecule type" value="Genomic_DNA"/>
</dbReference>